<dbReference type="WBParaSite" id="EVEC_0000803701-mRNA-1">
    <property type="protein sequence ID" value="EVEC_0000803701-mRNA-1"/>
    <property type="gene ID" value="EVEC_0000803701"/>
</dbReference>
<comment type="subcellular location">
    <subcellularLocation>
        <location evidence="1">Membrane</location>
        <topology evidence="1">Multi-pass membrane protein</topology>
    </subcellularLocation>
</comment>
<evidence type="ECO:0000256" key="6">
    <source>
        <dbReference type="ARBA" id="ARBA00023136"/>
    </source>
</evidence>
<keyword evidence="5 7" id="KW-1133">Transmembrane helix</keyword>
<feature type="transmembrane region" description="Helical" evidence="7">
    <location>
        <begin position="34"/>
        <end position="53"/>
    </location>
</feature>
<evidence type="ECO:0000256" key="7">
    <source>
        <dbReference type="SAM" id="Phobius"/>
    </source>
</evidence>
<dbReference type="SUPFAM" id="SSF103481">
    <property type="entry name" value="Multidrug resistance efflux transporter EmrE"/>
    <property type="match status" value="1"/>
</dbReference>
<feature type="transmembrane region" description="Helical" evidence="7">
    <location>
        <begin position="202"/>
        <end position="223"/>
    </location>
</feature>
<feature type="transmembrane region" description="Helical" evidence="7">
    <location>
        <begin position="335"/>
        <end position="354"/>
    </location>
</feature>
<accession>A0A0N4VBW4</accession>
<dbReference type="NCBIfam" id="TIGR00803">
    <property type="entry name" value="nst"/>
    <property type="match status" value="2"/>
</dbReference>
<reference evidence="8 9" key="2">
    <citation type="submission" date="2018-10" db="EMBL/GenBank/DDBJ databases">
        <authorList>
            <consortium name="Pathogen Informatics"/>
        </authorList>
    </citation>
    <scope>NUCLEOTIDE SEQUENCE [LARGE SCALE GENOMIC DNA]</scope>
</reference>
<dbReference type="Proteomes" id="UP000274131">
    <property type="component" value="Unassembled WGS sequence"/>
</dbReference>
<evidence type="ECO:0000313" key="10">
    <source>
        <dbReference type="WBParaSite" id="EVEC_0000803701-mRNA-1"/>
    </source>
</evidence>
<dbReference type="PIRSF" id="PIRSF005799">
    <property type="entry name" value="UDP-gal_transpt"/>
    <property type="match status" value="1"/>
</dbReference>
<proteinExistence type="inferred from homology"/>
<dbReference type="OrthoDB" id="408493at2759"/>
<organism evidence="10">
    <name type="scientific">Enterobius vermicularis</name>
    <name type="common">Human pinworm</name>
    <dbReference type="NCBI Taxonomy" id="51028"/>
    <lineage>
        <taxon>Eukaryota</taxon>
        <taxon>Metazoa</taxon>
        <taxon>Ecdysozoa</taxon>
        <taxon>Nematoda</taxon>
        <taxon>Chromadorea</taxon>
        <taxon>Rhabditida</taxon>
        <taxon>Spirurina</taxon>
        <taxon>Oxyuridomorpha</taxon>
        <taxon>Oxyuroidea</taxon>
        <taxon>Oxyuridae</taxon>
        <taxon>Enterobius</taxon>
    </lineage>
</organism>
<evidence type="ECO:0000313" key="9">
    <source>
        <dbReference type="Proteomes" id="UP000274131"/>
    </source>
</evidence>
<dbReference type="GO" id="GO:0015165">
    <property type="term" value="F:pyrimidine nucleotide-sugar transmembrane transporter activity"/>
    <property type="evidence" value="ECO:0007669"/>
    <property type="project" value="InterPro"/>
</dbReference>
<keyword evidence="3" id="KW-0762">Sugar transport</keyword>
<evidence type="ECO:0000313" key="8">
    <source>
        <dbReference type="EMBL" id="VDD92770.1"/>
    </source>
</evidence>
<dbReference type="EMBL" id="UXUI01008960">
    <property type="protein sequence ID" value="VDD92770.1"/>
    <property type="molecule type" value="Genomic_DNA"/>
</dbReference>
<sequence>MNDGREDVKKNSVEPLLPNYLTIKRTPPARGHDFRFKCYIVISMTLLWTGYAVTTRYIRYVNLGKQVYSTTTVVLLSECVKVFVTLTCLFKEANWSCSEFKKSIIDDFVHKPLELLKMSVPSITYVIQNNLDIVALSNLDPGTYQVTTQLKVLTTAVFMMIFLGRRFSSRRWISIFLLFIGVAAVQVNAVEAQTEIRITGDNYALGIIAVLLTCVTAGFAGYWKTIVELKIRDSMSGYCFNAVDDCMSFKIVSITGVYFEMMLKDRSNTRLWIRNLQMYSCGVITAGLGCYLNDINSIKANGFFNGYDLKVFAVVGFLSFGGVYISLVMKYLDNLYKSFASASSIVLVSIISLFLFDNVYLGLCFVGGASLVIFAILLYNSVPE</sequence>
<dbReference type="Pfam" id="PF04142">
    <property type="entry name" value="Nuc_sug_transp"/>
    <property type="match status" value="2"/>
</dbReference>
<evidence type="ECO:0000256" key="4">
    <source>
        <dbReference type="ARBA" id="ARBA00022692"/>
    </source>
</evidence>
<dbReference type="AlphaFoldDB" id="A0A0N4VBW4"/>
<keyword evidence="9" id="KW-1185">Reference proteome</keyword>
<dbReference type="Gene3D" id="1.10.3730.20">
    <property type="match status" value="1"/>
</dbReference>
<dbReference type="InterPro" id="IPR037185">
    <property type="entry name" value="EmrE-like"/>
</dbReference>
<dbReference type="STRING" id="51028.A0A0N4VBW4"/>
<keyword evidence="3" id="KW-0813">Transport</keyword>
<feature type="transmembrane region" description="Helical" evidence="7">
    <location>
        <begin position="271"/>
        <end position="289"/>
    </location>
</feature>
<gene>
    <name evidence="8" type="ORF">EVEC_LOCUS7521</name>
</gene>
<dbReference type="InterPro" id="IPR007271">
    <property type="entry name" value="Nuc_sug_transpt"/>
</dbReference>
<evidence type="ECO:0000256" key="3">
    <source>
        <dbReference type="ARBA" id="ARBA00022597"/>
    </source>
</evidence>
<feature type="transmembrane region" description="Helical" evidence="7">
    <location>
        <begin position="309"/>
        <end position="328"/>
    </location>
</feature>
<feature type="transmembrane region" description="Helical" evidence="7">
    <location>
        <begin position="172"/>
        <end position="190"/>
    </location>
</feature>
<comment type="similarity">
    <text evidence="2">Belongs to the nucleotide-sugar transporter family. SLC35A subfamily.</text>
</comment>
<feature type="transmembrane region" description="Helical" evidence="7">
    <location>
        <begin position="146"/>
        <end position="165"/>
    </location>
</feature>
<evidence type="ECO:0000256" key="5">
    <source>
        <dbReference type="ARBA" id="ARBA00022989"/>
    </source>
</evidence>
<keyword evidence="6 7" id="KW-0472">Membrane</keyword>
<dbReference type="GO" id="GO:0000139">
    <property type="term" value="C:Golgi membrane"/>
    <property type="evidence" value="ECO:0007669"/>
    <property type="project" value="InterPro"/>
</dbReference>
<protein>
    <submittedName>
        <fullName evidence="10">UDP-N-acetylglucosamine/UDP-glucose/GDP-mannose transporter</fullName>
    </submittedName>
</protein>
<keyword evidence="4 7" id="KW-0812">Transmembrane</keyword>
<reference evidence="10" key="1">
    <citation type="submission" date="2017-02" db="UniProtKB">
        <authorList>
            <consortium name="WormBaseParasite"/>
        </authorList>
    </citation>
    <scope>IDENTIFICATION</scope>
</reference>
<feature type="transmembrane region" description="Helical" evidence="7">
    <location>
        <begin position="360"/>
        <end position="379"/>
    </location>
</feature>
<name>A0A0N4VBW4_ENTVE</name>
<evidence type="ECO:0000256" key="1">
    <source>
        <dbReference type="ARBA" id="ARBA00004141"/>
    </source>
</evidence>
<evidence type="ECO:0000256" key="2">
    <source>
        <dbReference type="ARBA" id="ARBA00009976"/>
    </source>
</evidence>
<dbReference type="PANTHER" id="PTHR10231">
    <property type="entry name" value="NUCLEOTIDE-SUGAR TRANSMEMBRANE TRANSPORTER"/>
    <property type="match status" value="1"/>
</dbReference>